<evidence type="ECO:0000256" key="1">
    <source>
        <dbReference type="SAM" id="Phobius"/>
    </source>
</evidence>
<sequence>MNDVASLLTKKDLYNIEKAFHLNESSVRHANDAVSVDSCINELKGNGSILLYKQRDSLCSEYPELKQDDFCLDNNDGRPERIAIKVWRSIPYICVDGTHGLNGYGFELHTILILDGLREGYPTVFLISNRNDSKVMEIFFSYVEVSIGRKISSKVFMLGYMSCILLIIGKYKLLFFMYKLTLAFPNQRLIIDLNDKADVSKDLVMAISSNRSTSGGGTNRRLFEEQQKRLEILQQQICSTSSLGEIEAIEKIVAPIQPTLDAIQNKKTNIVSLLPMYQKIEK</sequence>
<keyword evidence="3" id="KW-1185">Reference proteome</keyword>
<comment type="caution">
    <text evidence="2">The sequence shown here is derived from an EMBL/GenBank/DDBJ whole genome shotgun (WGS) entry which is preliminary data.</text>
</comment>
<name>A0A8K0D100_IGNLU</name>
<proteinExistence type="predicted"/>
<reference evidence="2" key="1">
    <citation type="submission" date="2019-08" db="EMBL/GenBank/DDBJ databases">
        <title>The genome of the North American firefly Photinus pyralis.</title>
        <authorList>
            <consortium name="Photinus pyralis genome working group"/>
            <person name="Fallon T.R."/>
            <person name="Sander Lower S.E."/>
            <person name="Weng J.-K."/>
        </authorList>
    </citation>
    <scope>NUCLEOTIDE SEQUENCE</scope>
    <source>
        <strain evidence="2">TRF0915ILg1</strain>
        <tissue evidence="2">Whole body</tissue>
    </source>
</reference>
<accession>A0A8K0D100</accession>
<evidence type="ECO:0000313" key="3">
    <source>
        <dbReference type="Proteomes" id="UP000801492"/>
    </source>
</evidence>
<dbReference type="Proteomes" id="UP000801492">
    <property type="component" value="Unassembled WGS sequence"/>
</dbReference>
<evidence type="ECO:0008006" key="4">
    <source>
        <dbReference type="Google" id="ProtNLM"/>
    </source>
</evidence>
<feature type="transmembrane region" description="Helical" evidence="1">
    <location>
        <begin position="155"/>
        <end position="178"/>
    </location>
</feature>
<protein>
    <recommendedName>
        <fullName evidence="4">MULE transposase domain-containing protein</fullName>
    </recommendedName>
</protein>
<dbReference type="EMBL" id="VTPC01006372">
    <property type="protein sequence ID" value="KAF2895007.1"/>
    <property type="molecule type" value="Genomic_DNA"/>
</dbReference>
<dbReference type="OrthoDB" id="6782111at2759"/>
<gene>
    <name evidence="2" type="ORF">ILUMI_11168</name>
</gene>
<dbReference type="AlphaFoldDB" id="A0A8K0D100"/>
<organism evidence="2 3">
    <name type="scientific">Ignelater luminosus</name>
    <name type="common">Cucubano</name>
    <name type="synonym">Pyrophorus luminosus</name>
    <dbReference type="NCBI Taxonomy" id="2038154"/>
    <lineage>
        <taxon>Eukaryota</taxon>
        <taxon>Metazoa</taxon>
        <taxon>Ecdysozoa</taxon>
        <taxon>Arthropoda</taxon>
        <taxon>Hexapoda</taxon>
        <taxon>Insecta</taxon>
        <taxon>Pterygota</taxon>
        <taxon>Neoptera</taxon>
        <taxon>Endopterygota</taxon>
        <taxon>Coleoptera</taxon>
        <taxon>Polyphaga</taxon>
        <taxon>Elateriformia</taxon>
        <taxon>Elateroidea</taxon>
        <taxon>Elateridae</taxon>
        <taxon>Agrypninae</taxon>
        <taxon>Pyrophorini</taxon>
        <taxon>Ignelater</taxon>
    </lineage>
</organism>
<keyword evidence="1" id="KW-0472">Membrane</keyword>
<keyword evidence="1" id="KW-1133">Transmembrane helix</keyword>
<evidence type="ECO:0000313" key="2">
    <source>
        <dbReference type="EMBL" id="KAF2895007.1"/>
    </source>
</evidence>
<keyword evidence="1" id="KW-0812">Transmembrane</keyword>